<gene>
    <name evidence="1" type="ORF">APHNP_0191</name>
</gene>
<sequence>MTISLLCAAREILMFDIVFKVLYATSRGIDKFAMERRDLLCMPNAA</sequence>
<dbReference type="AlphaFoldDB" id="A0A0F3NHL5"/>
<comment type="caution">
    <text evidence="1">The sequence shown here is derived from an EMBL/GenBank/DDBJ whole genome shotgun (WGS) entry which is preliminary data.</text>
</comment>
<evidence type="ECO:0000313" key="1">
    <source>
        <dbReference type="EMBL" id="KJV67543.1"/>
    </source>
</evidence>
<accession>A0A0F3NHL5</accession>
<dbReference type="PATRIC" id="fig|1359153.3.peg.200"/>
<dbReference type="Proteomes" id="UP000033385">
    <property type="component" value="Unassembled WGS sequence"/>
</dbReference>
<reference evidence="1 2" key="1">
    <citation type="submission" date="2015-01" db="EMBL/GenBank/DDBJ databases">
        <title>Genome Sequencing of Rickettsiales.</title>
        <authorList>
            <person name="Daugherty S.C."/>
            <person name="Su Q."/>
            <person name="Abolude K."/>
            <person name="Beier-Sexton M."/>
            <person name="Carlyon J.A."/>
            <person name="Carter R."/>
            <person name="Day N.P."/>
            <person name="Dumler S.J."/>
            <person name="Dyachenko V."/>
            <person name="Godinez A."/>
            <person name="Kurtti T.J."/>
            <person name="Lichay M."/>
            <person name="Mullins K.E."/>
            <person name="Ott S."/>
            <person name="Pappas-Brown V."/>
            <person name="Paris D.H."/>
            <person name="Patel P."/>
            <person name="Richards A.L."/>
            <person name="Sadzewicz L."/>
            <person name="Sears K."/>
            <person name="Seidman D."/>
            <person name="Sengamalay N."/>
            <person name="Stenos J."/>
            <person name="Tallon L.J."/>
            <person name="Vincent G."/>
            <person name="Fraser C.M."/>
            <person name="Munderloh U."/>
            <person name="Dunning-Hotopp J.C."/>
        </authorList>
    </citation>
    <scope>NUCLEOTIDE SEQUENCE [LARGE SCALE GENOMIC DNA]</scope>
    <source>
        <strain evidence="1 2">ApNP</strain>
    </source>
</reference>
<organism evidence="1 2">
    <name type="scientific">Anaplasma phagocytophilum str. ApNP</name>
    <dbReference type="NCBI Taxonomy" id="1359153"/>
    <lineage>
        <taxon>Bacteria</taxon>
        <taxon>Pseudomonadati</taxon>
        <taxon>Pseudomonadota</taxon>
        <taxon>Alphaproteobacteria</taxon>
        <taxon>Rickettsiales</taxon>
        <taxon>Anaplasmataceae</taxon>
        <taxon>Anaplasma</taxon>
        <taxon>phagocytophilum group</taxon>
    </lineage>
</organism>
<name>A0A0F3NHL5_ANAPH</name>
<evidence type="ECO:0000313" key="2">
    <source>
        <dbReference type="Proteomes" id="UP000033385"/>
    </source>
</evidence>
<protein>
    <submittedName>
        <fullName evidence="1">Uncharacterized protein</fullName>
    </submittedName>
</protein>
<proteinExistence type="predicted"/>
<dbReference type="EMBL" id="LANW01000001">
    <property type="protein sequence ID" value="KJV67543.1"/>
    <property type="molecule type" value="Genomic_DNA"/>
</dbReference>